<reference evidence="4" key="2">
    <citation type="submission" date="2016-09" db="EMBL/GenBank/DDBJ databases">
        <authorList>
            <person name="Chen S."/>
            <person name="Walker E."/>
        </authorList>
    </citation>
    <scope>NUCLEOTIDE SEQUENCE [LARGE SCALE GENOMIC DNA]</scope>
    <source>
        <strain evidence="4">MSU</strain>
    </source>
</reference>
<gene>
    <name evidence="3" type="ORF">B0A71_09580</name>
    <name evidence="2" type="ORF">BHE19_20410</name>
</gene>
<dbReference type="Proteomes" id="UP000180252">
    <property type="component" value="Unassembled WGS sequence"/>
</dbReference>
<comment type="caution">
    <text evidence="2">The sequence shown here is derived from an EMBL/GenBank/DDBJ whole genome shotgun (WGS) entry which is preliminary data.</text>
</comment>
<dbReference type="EMBL" id="MIKE01000001">
    <property type="protein sequence ID" value="OHT47411.1"/>
    <property type="molecule type" value="Genomic_DNA"/>
</dbReference>
<evidence type="ECO:0000256" key="1">
    <source>
        <dbReference type="SAM" id="SignalP"/>
    </source>
</evidence>
<protein>
    <recommendedName>
        <fullName evidence="6">YD repeat-containing protein</fullName>
    </recommendedName>
</protein>
<feature type="signal peptide" evidence="1">
    <location>
        <begin position="1"/>
        <end position="24"/>
    </location>
</feature>
<evidence type="ECO:0000313" key="2">
    <source>
        <dbReference type="EMBL" id="OHT47411.1"/>
    </source>
</evidence>
<evidence type="ECO:0008006" key="6">
    <source>
        <dbReference type="Google" id="ProtNLM"/>
    </source>
</evidence>
<evidence type="ECO:0000313" key="3">
    <source>
        <dbReference type="EMBL" id="OXB19692.1"/>
    </source>
</evidence>
<dbReference type="RefSeq" id="WP_070905532.1">
    <property type="nucleotide sequence ID" value="NZ_MIKE01000001.1"/>
</dbReference>
<dbReference type="AlphaFoldDB" id="A0A1S1JCU8"/>
<dbReference type="OrthoDB" id="1376969at2"/>
<reference evidence="3 5" key="3">
    <citation type="submission" date="2016-11" db="EMBL/GenBank/DDBJ databases">
        <title>Whole genomes of Flavobacteriaceae.</title>
        <authorList>
            <person name="Stine C."/>
            <person name="Li C."/>
            <person name="Tadesse D."/>
        </authorList>
    </citation>
    <scope>NUCLEOTIDE SEQUENCE [LARGE SCALE GENOMIC DNA]</scope>
    <source>
        <strain evidence="3 5">ATCC BAA-2541</strain>
    </source>
</reference>
<dbReference type="Proteomes" id="UP000198319">
    <property type="component" value="Unassembled WGS sequence"/>
</dbReference>
<name>A0A1S1JCU8_9FLAO</name>
<dbReference type="PROSITE" id="PS51257">
    <property type="entry name" value="PROKAR_LIPOPROTEIN"/>
    <property type="match status" value="1"/>
</dbReference>
<keyword evidence="1" id="KW-0732">Signal</keyword>
<evidence type="ECO:0000313" key="5">
    <source>
        <dbReference type="Proteomes" id="UP000198319"/>
    </source>
</evidence>
<accession>A0A1S1JCU8</accession>
<feature type="chain" id="PRO_5010229383" description="YD repeat-containing protein" evidence="1">
    <location>
        <begin position="25"/>
        <end position="250"/>
    </location>
</feature>
<proteinExistence type="predicted"/>
<evidence type="ECO:0000313" key="4">
    <source>
        <dbReference type="Proteomes" id="UP000180252"/>
    </source>
</evidence>
<dbReference type="EMBL" id="MUHG01000017">
    <property type="protein sequence ID" value="OXB19692.1"/>
    <property type="molecule type" value="Genomic_DNA"/>
</dbReference>
<sequence>MKRILCFFSILSLILASCSSNVESAVNAENVLLPMTEKYTNASYPEDSSTVTYAYDGNKITSLTYDNGSAVVFTYTGNLITKAVYTETYEGTTHTSTTTFTYENDKLKSTLKVNSGNSLHKKRTYTYNADGTISTITLLINPQTLEETEDSSSILTLDVNGNIIKQESDGFTTVVEYDTKNSPFKSILGYSSLLDSDVFDQDANSSNNLTKVTDMSGDGSQDINTYVNTYNSDNYLTKSVNGSETKEYTY</sequence>
<reference evidence="2" key="1">
    <citation type="submission" date="2016-09" db="EMBL/GenBank/DDBJ databases">
        <authorList>
            <person name="Capua I."/>
            <person name="De Benedictis P."/>
            <person name="Joannis T."/>
            <person name="Lombin L.H."/>
            <person name="Cattoli G."/>
        </authorList>
    </citation>
    <scope>NUCLEOTIDE SEQUENCE [LARGE SCALE GENOMIC DNA]</scope>
    <source>
        <strain evidence="2">MSU</strain>
    </source>
</reference>
<organism evidence="2 4">
    <name type="scientific">Flavobacterium tructae</name>
    <dbReference type="NCBI Taxonomy" id="1114873"/>
    <lineage>
        <taxon>Bacteria</taxon>
        <taxon>Pseudomonadati</taxon>
        <taxon>Bacteroidota</taxon>
        <taxon>Flavobacteriia</taxon>
        <taxon>Flavobacteriales</taxon>
        <taxon>Flavobacteriaceae</taxon>
        <taxon>Flavobacterium</taxon>
    </lineage>
</organism>
<keyword evidence="5" id="KW-1185">Reference proteome</keyword>